<dbReference type="GO" id="GO:0000166">
    <property type="term" value="F:nucleotide binding"/>
    <property type="evidence" value="ECO:0007669"/>
    <property type="project" value="UniProtKB-UniRule"/>
</dbReference>
<evidence type="ECO:0000256" key="18">
    <source>
        <dbReference type="PROSITE-ProRule" id="PRU00703"/>
    </source>
</evidence>
<feature type="binding site" evidence="13">
    <location>
        <position position="242"/>
    </location>
    <ligand>
        <name>NAD(+)</name>
        <dbReference type="ChEBI" id="CHEBI:57540"/>
    </ligand>
</feature>
<protein>
    <recommendedName>
        <fullName evidence="13 20">Inosine-5'-monophosphate dehydrogenase</fullName>
        <shortName evidence="13">IMP dehydrogenase</shortName>
        <shortName evidence="13">IMPD</shortName>
        <shortName evidence="13">IMPDH</shortName>
        <ecNumber evidence="13 20">1.1.1.205</ecNumber>
    </recommendedName>
</protein>
<feature type="binding site" evidence="13 15">
    <location>
        <begin position="333"/>
        <end position="335"/>
    </location>
    <ligand>
        <name>IMP</name>
        <dbReference type="ChEBI" id="CHEBI:58053"/>
    </ligand>
</feature>
<dbReference type="AlphaFoldDB" id="A0A7I9V920"/>
<dbReference type="CDD" id="cd04601">
    <property type="entry name" value="CBS_pair_IMPDH"/>
    <property type="match status" value="1"/>
</dbReference>
<evidence type="ECO:0000256" key="8">
    <source>
        <dbReference type="ARBA" id="ARBA00022958"/>
    </source>
</evidence>
<feature type="binding site" evidence="13 15">
    <location>
        <position position="417"/>
    </location>
    <ligand>
        <name>IMP</name>
        <dbReference type="ChEBI" id="CHEBI:58053"/>
    </ligand>
</feature>
<comment type="catalytic activity">
    <reaction evidence="12 13 20">
        <text>IMP + NAD(+) + H2O = XMP + NADH + H(+)</text>
        <dbReference type="Rhea" id="RHEA:11708"/>
        <dbReference type="ChEBI" id="CHEBI:15377"/>
        <dbReference type="ChEBI" id="CHEBI:15378"/>
        <dbReference type="ChEBI" id="CHEBI:57464"/>
        <dbReference type="ChEBI" id="CHEBI:57540"/>
        <dbReference type="ChEBI" id="CHEBI:57945"/>
        <dbReference type="ChEBI" id="CHEBI:58053"/>
        <dbReference type="EC" id="1.1.1.205"/>
    </reaction>
</comment>
<evidence type="ECO:0000256" key="17">
    <source>
        <dbReference type="PIRSR" id="PIRSR000130-4"/>
    </source>
</evidence>
<feature type="binding site" evidence="13 15">
    <location>
        <begin position="356"/>
        <end position="357"/>
    </location>
    <ligand>
        <name>IMP</name>
        <dbReference type="ChEBI" id="CHEBI:58053"/>
    </ligand>
</feature>
<dbReference type="FunFam" id="3.20.20.70:FF:000003">
    <property type="entry name" value="GMP reductase"/>
    <property type="match status" value="1"/>
</dbReference>
<evidence type="ECO:0000256" key="15">
    <source>
        <dbReference type="PIRSR" id="PIRSR000130-2"/>
    </source>
</evidence>
<dbReference type="Proteomes" id="UP000444960">
    <property type="component" value="Unassembled WGS sequence"/>
</dbReference>
<dbReference type="GO" id="GO:0046872">
    <property type="term" value="F:metal ion binding"/>
    <property type="evidence" value="ECO:0007669"/>
    <property type="project" value="UniProtKB-UniRule"/>
</dbReference>
<feature type="domain" description="CBS" evidence="21">
    <location>
        <begin position="148"/>
        <end position="205"/>
    </location>
</feature>
<evidence type="ECO:0000256" key="1">
    <source>
        <dbReference type="ARBA" id="ARBA00001958"/>
    </source>
</evidence>
<proteinExistence type="inferred from homology"/>
<evidence type="ECO:0000259" key="21">
    <source>
        <dbReference type="PROSITE" id="PS51371"/>
    </source>
</evidence>
<accession>A0A7I9V920</accession>
<dbReference type="GO" id="GO:0006183">
    <property type="term" value="P:GTP biosynthetic process"/>
    <property type="evidence" value="ECO:0007669"/>
    <property type="project" value="TreeGrafter"/>
</dbReference>
<dbReference type="PIRSF" id="PIRSF000130">
    <property type="entry name" value="IMPDH"/>
    <property type="match status" value="1"/>
</dbReference>
<dbReference type="PROSITE" id="PS51371">
    <property type="entry name" value="CBS"/>
    <property type="match status" value="2"/>
</dbReference>
<evidence type="ECO:0000256" key="12">
    <source>
        <dbReference type="ARBA" id="ARBA00048028"/>
    </source>
</evidence>
<feature type="binding site" description="in other chain" evidence="13 17">
    <location>
        <position position="300"/>
    </location>
    <ligand>
        <name>K(+)</name>
        <dbReference type="ChEBI" id="CHEBI:29103"/>
        <note>ligand shared between two tetrameric partners</note>
    </ligand>
</feature>
<feature type="domain" description="CBS" evidence="21">
    <location>
        <begin position="88"/>
        <end position="144"/>
    </location>
</feature>
<organism evidence="22 23">
    <name type="scientific">Gordonia spumicola</name>
    <dbReference type="NCBI Taxonomy" id="589161"/>
    <lineage>
        <taxon>Bacteria</taxon>
        <taxon>Bacillati</taxon>
        <taxon>Actinomycetota</taxon>
        <taxon>Actinomycetes</taxon>
        <taxon>Mycobacteriales</taxon>
        <taxon>Gordoniaceae</taxon>
        <taxon>Gordonia</taxon>
    </lineage>
</organism>
<dbReference type="GO" id="GO:0006177">
    <property type="term" value="P:GMP biosynthetic process"/>
    <property type="evidence" value="ECO:0007669"/>
    <property type="project" value="UniProtKB-UniRule"/>
</dbReference>
<dbReference type="SUPFAM" id="SSF51412">
    <property type="entry name" value="Inosine monophosphate dehydrogenase (IMPDH)"/>
    <property type="match status" value="1"/>
</dbReference>
<dbReference type="UniPathway" id="UPA00601">
    <property type="reaction ID" value="UER00295"/>
</dbReference>
<comment type="subunit">
    <text evidence="3 13">Homotetramer.</text>
</comment>
<dbReference type="InterPro" id="IPR046342">
    <property type="entry name" value="CBS_dom_sf"/>
</dbReference>
<dbReference type="InterPro" id="IPR013785">
    <property type="entry name" value="Aldolase_TIM"/>
</dbReference>
<dbReference type="PROSITE" id="PS00487">
    <property type="entry name" value="IMP_DH_GMP_RED"/>
    <property type="match status" value="1"/>
</dbReference>
<dbReference type="GO" id="GO:0003938">
    <property type="term" value="F:IMP dehydrogenase activity"/>
    <property type="evidence" value="ECO:0007669"/>
    <property type="project" value="UniProtKB-UniRule"/>
</dbReference>
<comment type="pathway">
    <text evidence="13 20">Purine metabolism; XMP biosynthesis via de novo pathway; XMP from IMP: step 1/1.</text>
</comment>
<dbReference type="SMART" id="SM01240">
    <property type="entry name" value="IMPDH"/>
    <property type="match status" value="1"/>
</dbReference>
<keyword evidence="10 13" id="KW-0520">NAD</keyword>
<dbReference type="SMART" id="SM00116">
    <property type="entry name" value="CBS"/>
    <property type="match status" value="2"/>
</dbReference>
<dbReference type="HAMAP" id="MF_01964">
    <property type="entry name" value="IMPDH"/>
    <property type="match status" value="1"/>
</dbReference>
<feature type="binding site" evidence="13 15">
    <location>
        <position position="298"/>
    </location>
    <ligand>
        <name>IMP</name>
        <dbReference type="ChEBI" id="CHEBI:58053"/>
    </ligand>
</feature>
<feature type="binding site" evidence="13">
    <location>
        <position position="472"/>
    </location>
    <ligand>
        <name>K(+)</name>
        <dbReference type="ChEBI" id="CHEBI:29103"/>
        <note>ligand shared between two tetrameric partners</note>
    </ligand>
</feature>
<evidence type="ECO:0000313" key="22">
    <source>
        <dbReference type="EMBL" id="GEE01888.1"/>
    </source>
</evidence>
<dbReference type="Pfam" id="PF00571">
    <property type="entry name" value="CBS"/>
    <property type="match status" value="2"/>
</dbReference>
<feature type="binding site" evidence="13 15">
    <location>
        <begin position="380"/>
        <end position="384"/>
    </location>
    <ligand>
        <name>IMP</name>
        <dbReference type="ChEBI" id="CHEBI:58053"/>
    </ligand>
</feature>
<evidence type="ECO:0000313" key="23">
    <source>
        <dbReference type="Proteomes" id="UP000444960"/>
    </source>
</evidence>
<comment type="function">
    <text evidence="13">Catalyzes the conversion of inosine 5'-phosphate (IMP) to xanthosine 5'-phosphate (XMP), the first committed and rate-limiting step in the de novo synthesis of guanine nucleotides, and therefore plays an important role in the regulation of cell growth.</text>
</comment>
<evidence type="ECO:0000256" key="20">
    <source>
        <dbReference type="RuleBase" id="RU003928"/>
    </source>
</evidence>
<dbReference type="SUPFAM" id="SSF54631">
    <property type="entry name" value="CBS-domain pair"/>
    <property type="match status" value="1"/>
</dbReference>
<evidence type="ECO:0000256" key="2">
    <source>
        <dbReference type="ARBA" id="ARBA00005502"/>
    </source>
</evidence>
<dbReference type="InterPro" id="IPR000644">
    <property type="entry name" value="CBS_dom"/>
</dbReference>
<keyword evidence="5" id="KW-0677">Repeat</keyword>
<keyword evidence="23" id="KW-1185">Reference proteome</keyword>
<keyword evidence="6 13" id="KW-0332">GMP biosynthesis</keyword>
<feature type="binding site" evidence="13">
    <location>
        <position position="470"/>
    </location>
    <ligand>
        <name>K(+)</name>
        <dbReference type="ChEBI" id="CHEBI:29103"/>
        <note>ligand shared between two tetrameric partners</note>
    </ligand>
</feature>
<feature type="binding site" evidence="13 16">
    <location>
        <begin position="293"/>
        <end position="295"/>
    </location>
    <ligand>
        <name>NAD(+)</name>
        <dbReference type="ChEBI" id="CHEBI:57540"/>
    </ligand>
</feature>
<evidence type="ECO:0000256" key="14">
    <source>
        <dbReference type="PIRSR" id="PIRSR000130-1"/>
    </source>
</evidence>
<dbReference type="EC" id="1.1.1.205" evidence="13 20"/>
<sequence length="488" mass="50725">MLGLTFDDVLLLPAASDVVPNAVDVSSQLTREISLRVPLVSSAMDTVTESRMAIAMARAGGMGVLHRNLSIDDQAASVETVKRSEAGMVTNPVTCLPTDTLADVDAKCARYRISGLPVVNENGDLVGIITNRDMRFEVDQQRRVADVMTKAPLITAEEGVSAEAALGLLRRHKIEKLPIVDGNGRLTGLITVKDFVKTEKHPNATKDADGRLLVGAAVGAGDEAWERAMALTDAGVDVLVVDSAHGHSVGVLDMIGKLKAEIGDRVQLIGGNVATRGGAQALIDAGADAVKVGVGPGSICTTRVVAGVGAPQITAILEATAAAKAAGVPVIADGGLQYSGDVAKALAAGASTAMLGSLLAGTAESPGELILVNGKQFKSYRGMGSLGAMQGRGQGKSYSKDRYFQDDVLAEDKLVPEGIEGRVPFRGPLNQVIHQLTGGLRAAMGYTGAHTIAELQEAQFVQITAAGLKESHPHDITLTAEAPNYYTR</sequence>
<comment type="similarity">
    <text evidence="2 13 19">Belongs to the IMPDH/GMPR family.</text>
</comment>
<dbReference type="Gene3D" id="3.20.20.70">
    <property type="entry name" value="Aldolase class I"/>
    <property type="match status" value="1"/>
</dbReference>
<keyword evidence="4 13" id="KW-0479">Metal-binding</keyword>
<evidence type="ECO:0000256" key="16">
    <source>
        <dbReference type="PIRSR" id="PIRSR000130-3"/>
    </source>
</evidence>
<dbReference type="Pfam" id="PF00478">
    <property type="entry name" value="IMPDH"/>
    <property type="match status" value="1"/>
</dbReference>
<feature type="binding site" evidence="13">
    <location>
        <position position="471"/>
    </location>
    <ligand>
        <name>K(+)</name>
        <dbReference type="ChEBI" id="CHEBI:29103"/>
        <note>ligand shared between two tetrameric partners</note>
    </ligand>
</feature>
<evidence type="ECO:0000256" key="4">
    <source>
        <dbReference type="ARBA" id="ARBA00022723"/>
    </source>
</evidence>
<evidence type="ECO:0000256" key="13">
    <source>
        <dbReference type="HAMAP-Rule" id="MF_01964"/>
    </source>
</evidence>
<dbReference type="CDD" id="cd00381">
    <property type="entry name" value="IMPDH"/>
    <property type="match status" value="1"/>
</dbReference>
<keyword evidence="7 13" id="KW-0658">Purine biosynthesis</keyword>
<keyword evidence="9 13" id="KW-0560">Oxidoreductase</keyword>
<feature type="active site" description="Proton acceptor" evidence="13 14">
    <location>
        <position position="402"/>
    </location>
</feature>
<feature type="binding site" description="in other chain" evidence="13 17">
    <location>
        <position position="297"/>
    </location>
    <ligand>
        <name>K(+)</name>
        <dbReference type="ChEBI" id="CHEBI:29103"/>
        <note>ligand shared between two tetrameric partners</note>
    </ligand>
</feature>
<dbReference type="PANTHER" id="PTHR11911">
    <property type="entry name" value="INOSINE-5-MONOPHOSPHATE DEHYDROGENASE RELATED"/>
    <property type="match status" value="1"/>
</dbReference>
<dbReference type="InterPro" id="IPR005990">
    <property type="entry name" value="IMP_DH"/>
</dbReference>
<comment type="cofactor">
    <cofactor evidence="1 13">
        <name>K(+)</name>
        <dbReference type="ChEBI" id="CHEBI:29103"/>
    </cofactor>
</comment>
<evidence type="ECO:0000256" key="9">
    <source>
        <dbReference type="ARBA" id="ARBA00023002"/>
    </source>
</evidence>
<keyword evidence="8 13" id="KW-0630">Potassium</keyword>
<dbReference type="EMBL" id="BJOV01000005">
    <property type="protein sequence ID" value="GEE01888.1"/>
    <property type="molecule type" value="Genomic_DNA"/>
</dbReference>
<name>A0A7I9V920_9ACTN</name>
<keyword evidence="11 18" id="KW-0129">CBS domain</keyword>
<dbReference type="PANTHER" id="PTHR11911:SF111">
    <property type="entry name" value="INOSINE-5'-MONOPHOSPHATE DEHYDROGENASE"/>
    <property type="match status" value="1"/>
</dbReference>
<evidence type="ECO:0000256" key="19">
    <source>
        <dbReference type="RuleBase" id="RU003927"/>
    </source>
</evidence>
<evidence type="ECO:0000256" key="3">
    <source>
        <dbReference type="ARBA" id="ARBA00011881"/>
    </source>
</evidence>
<comment type="caution">
    <text evidence="13">Lacks conserved residue(s) required for the propagation of feature annotation.</text>
</comment>
<feature type="active site" description="Thioimidate intermediate" evidence="13 14">
    <location>
        <position position="300"/>
    </location>
</feature>
<feature type="binding site" description="in other chain" evidence="13 17">
    <location>
        <position position="295"/>
    </location>
    <ligand>
        <name>K(+)</name>
        <dbReference type="ChEBI" id="CHEBI:29103"/>
        <note>ligand shared between two tetrameric partners</note>
    </ligand>
</feature>
<evidence type="ECO:0000256" key="6">
    <source>
        <dbReference type="ARBA" id="ARBA00022749"/>
    </source>
</evidence>
<gene>
    <name evidence="13 22" type="primary">guaB</name>
    <name evidence="22" type="ORF">nbrc107696_23340</name>
</gene>
<comment type="caution">
    <text evidence="22">The sequence shown here is derived from an EMBL/GenBank/DDBJ whole genome shotgun (WGS) entry which is preliminary data.</text>
</comment>
<evidence type="ECO:0000256" key="11">
    <source>
        <dbReference type="ARBA" id="ARBA00023122"/>
    </source>
</evidence>
<dbReference type="NCBIfam" id="TIGR01302">
    <property type="entry name" value="IMP_dehydrog"/>
    <property type="match status" value="1"/>
</dbReference>
<evidence type="ECO:0000256" key="5">
    <source>
        <dbReference type="ARBA" id="ARBA00022737"/>
    </source>
</evidence>
<dbReference type="InterPro" id="IPR001093">
    <property type="entry name" value="IMP_DH_GMPRt"/>
</dbReference>
<evidence type="ECO:0000256" key="10">
    <source>
        <dbReference type="ARBA" id="ARBA00023027"/>
    </source>
</evidence>
<feature type="binding site" evidence="16">
    <location>
        <begin position="242"/>
        <end position="244"/>
    </location>
    <ligand>
        <name>NAD(+)</name>
        <dbReference type="ChEBI" id="CHEBI:57540"/>
    </ligand>
</feature>
<evidence type="ECO:0000256" key="7">
    <source>
        <dbReference type="ARBA" id="ARBA00022755"/>
    </source>
</evidence>
<reference evidence="23" key="1">
    <citation type="submission" date="2019-06" db="EMBL/GenBank/DDBJ databases">
        <title>Gordonia isolated from sludge of a wastewater treatment plant.</title>
        <authorList>
            <person name="Tamura T."/>
            <person name="Aoyama K."/>
            <person name="Kang Y."/>
            <person name="Saito S."/>
            <person name="Akiyama N."/>
            <person name="Yazawa K."/>
            <person name="Gonoi T."/>
            <person name="Mikami Y."/>
        </authorList>
    </citation>
    <scope>NUCLEOTIDE SEQUENCE [LARGE SCALE GENOMIC DNA]</scope>
    <source>
        <strain evidence="23">NBRC 107696</strain>
    </source>
</reference>
<dbReference type="InterPro" id="IPR015875">
    <property type="entry name" value="IMP_DH/GMP_Rdtase_CS"/>
</dbReference>
<comment type="activity regulation">
    <text evidence="13">Mycophenolic acid (MPA) is a non-competitive inhibitor that prevents formation of the closed enzyme conformation by binding to the same site as the amobile flap. In contrast, mizoribine monophosphate (MZP) is a competitive inhibitor that induces the closed conformation. MPA is a potent inhibitor of mammalian IMPDHs but a poor inhibitor of the bacterial enzymes. MZP is a more potent inhibitor of bacterial IMPDH.</text>
</comment>